<gene>
    <name evidence="3" type="ORF">JBS370_LOCUS8986</name>
</gene>
<evidence type="ECO:0000313" key="3">
    <source>
        <dbReference type="EMBL" id="CAF3693040.1"/>
    </source>
</evidence>
<proteinExistence type="predicted"/>
<dbReference type="PROSITE" id="PS50948">
    <property type="entry name" value="PAN"/>
    <property type="match status" value="1"/>
</dbReference>
<feature type="domain" description="Apple" evidence="2">
    <location>
        <begin position="96"/>
        <end position="189"/>
    </location>
</feature>
<comment type="caution">
    <text evidence="3">The sequence shown here is derived from an EMBL/GenBank/DDBJ whole genome shotgun (WGS) entry which is preliminary data.</text>
</comment>
<accession>A0A818U414</accession>
<feature type="signal peptide" evidence="1">
    <location>
        <begin position="1"/>
        <end position="16"/>
    </location>
</feature>
<feature type="chain" id="PRO_5032965552" description="Apple domain-containing protein" evidence="1">
    <location>
        <begin position="17"/>
        <end position="795"/>
    </location>
</feature>
<keyword evidence="1" id="KW-0732">Signal</keyword>
<evidence type="ECO:0000313" key="4">
    <source>
        <dbReference type="Proteomes" id="UP000663836"/>
    </source>
</evidence>
<dbReference type="AlphaFoldDB" id="A0A818U414"/>
<protein>
    <recommendedName>
        <fullName evidence="2">Apple domain-containing protein</fullName>
    </recommendedName>
</protein>
<dbReference type="Pfam" id="PF00024">
    <property type="entry name" value="PAN_1"/>
    <property type="match status" value="1"/>
</dbReference>
<sequence>MLIRFCFLLLLYDLLSDKIDGLISAQSCADIIRPSQNYTPADPTSKIGTISTSSYQECGKRCRVTTLCRTAVWCQGQCTMYQEYIAFGIRLPNLNCMLITLSGIAFNEIEPVVTIAKNVVYEASQSKYYEQTYMVNSLDECIQLCRLDSHCLTASYQSSTNNCSLFAEHVSQGRNYTDFDWTTIVLDTCAGRDSRIYPCLIDATQAHRKLCDIFSEIQPIKLDPQKMFYEPNGYTGWLTKSSVYWPMTINGEGIILRASYDIKIVDPVLIEYELETINEKYFHINIDEHTQIPIAYVVTKSLIDNKIYRIHLKEQKITANNFLNNFLLEQRCQWCYFATDGSNNIFVSMDNSDSIEQYDNNGKKMNSIYLPSPTGIIIRNHNIWIVNNSQLIILDRHLLLDQTYTYRIKNQFDLTSFYNLPITNPLIFSHVLTFVPFHLDVDNYGRIYVTGALLDILSDNNRYSPGNNPQLYILTDSEQEIPSSICAGPWGMFGVNVYHSKLKLLLFQEILIEKSGESFCPKNLNLFDLTRVMKNGHWNVIVLNQDRTLFFDENTPGKYGSYDLNALQNSNETFERVVLLKFETSKIETSIVRKDFLIKNMFVETSATNPEQQTMLLLVNVNEQSIQLDDQTVSESFEIQNYSIVNINDDKCCPISLENIQNLSKEHFIGDDLEDDDDLLQNTNTRLTFVEKGLAYIYERQSTGTMIKLLNVHYLIDIRQLDARLMSSFESEAMQSFFQLVAFYMKKDYDHRWNSIKYWLCISLRPKLIEYNLLGFGNLNKKDKKKSIENNQIFN</sequence>
<dbReference type="Gene3D" id="3.50.4.10">
    <property type="entry name" value="Hepatocyte Growth Factor"/>
    <property type="match status" value="1"/>
</dbReference>
<dbReference type="EMBL" id="CAJOBD010000589">
    <property type="protein sequence ID" value="CAF3693040.1"/>
    <property type="molecule type" value="Genomic_DNA"/>
</dbReference>
<dbReference type="SUPFAM" id="SSF101898">
    <property type="entry name" value="NHL repeat"/>
    <property type="match status" value="1"/>
</dbReference>
<evidence type="ECO:0000259" key="2">
    <source>
        <dbReference type="PROSITE" id="PS50948"/>
    </source>
</evidence>
<reference evidence="3" key="1">
    <citation type="submission" date="2021-02" db="EMBL/GenBank/DDBJ databases">
        <authorList>
            <person name="Nowell W R."/>
        </authorList>
    </citation>
    <scope>NUCLEOTIDE SEQUENCE</scope>
</reference>
<dbReference type="InterPro" id="IPR003609">
    <property type="entry name" value="Pan_app"/>
</dbReference>
<evidence type="ECO:0000256" key="1">
    <source>
        <dbReference type="SAM" id="SignalP"/>
    </source>
</evidence>
<organism evidence="3 4">
    <name type="scientific">Rotaria sordida</name>
    <dbReference type="NCBI Taxonomy" id="392033"/>
    <lineage>
        <taxon>Eukaryota</taxon>
        <taxon>Metazoa</taxon>
        <taxon>Spiralia</taxon>
        <taxon>Gnathifera</taxon>
        <taxon>Rotifera</taxon>
        <taxon>Eurotatoria</taxon>
        <taxon>Bdelloidea</taxon>
        <taxon>Philodinida</taxon>
        <taxon>Philodinidae</taxon>
        <taxon>Rotaria</taxon>
    </lineage>
</organism>
<dbReference type="SUPFAM" id="SSF57414">
    <property type="entry name" value="Hairpin loop containing domain-like"/>
    <property type="match status" value="1"/>
</dbReference>
<name>A0A818U414_9BILA</name>
<dbReference type="Proteomes" id="UP000663836">
    <property type="component" value="Unassembled WGS sequence"/>
</dbReference>